<evidence type="ECO:0000259" key="6">
    <source>
        <dbReference type="SMART" id="SM00752"/>
    </source>
</evidence>
<evidence type="ECO:0000256" key="2">
    <source>
        <dbReference type="ARBA" id="ARBA00022692"/>
    </source>
</evidence>
<feature type="transmembrane region" description="Helical" evidence="5">
    <location>
        <begin position="24"/>
        <end position="43"/>
    </location>
</feature>
<evidence type="ECO:0000256" key="3">
    <source>
        <dbReference type="ARBA" id="ARBA00022989"/>
    </source>
</evidence>
<feature type="domain" description="HTTM-like" evidence="6">
    <location>
        <begin position="19"/>
        <end position="294"/>
    </location>
</feature>
<evidence type="ECO:0000256" key="1">
    <source>
        <dbReference type="ARBA" id="ARBA00004127"/>
    </source>
</evidence>
<keyword evidence="8" id="KW-1185">Reference proteome</keyword>
<dbReference type="GO" id="GO:0012505">
    <property type="term" value="C:endomembrane system"/>
    <property type="evidence" value="ECO:0007669"/>
    <property type="project" value="UniProtKB-SubCell"/>
</dbReference>
<dbReference type="PANTHER" id="PTHR39535:SF2">
    <property type="entry name" value="HTTM DOMAIN-CONTAINING PROTEIN"/>
    <property type="match status" value="1"/>
</dbReference>
<feature type="transmembrane region" description="Helical" evidence="5">
    <location>
        <begin position="277"/>
        <end position="298"/>
    </location>
</feature>
<keyword evidence="3 5" id="KW-1133">Transmembrane helix</keyword>
<gene>
    <name evidence="7" type="ORF">D5R40_29060</name>
</gene>
<name>A0A3N6PHP8_9CYAN</name>
<dbReference type="PANTHER" id="PTHR39535">
    <property type="entry name" value="SPORULATION-DELAYING PROTEIN SDPB"/>
    <property type="match status" value="1"/>
</dbReference>
<organism evidence="7 8">
    <name type="scientific">Okeania hirsuta</name>
    <dbReference type="NCBI Taxonomy" id="1458930"/>
    <lineage>
        <taxon>Bacteria</taxon>
        <taxon>Bacillati</taxon>
        <taxon>Cyanobacteriota</taxon>
        <taxon>Cyanophyceae</taxon>
        <taxon>Oscillatoriophycideae</taxon>
        <taxon>Oscillatoriales</taxon>
        <taxon>Microcoleaceae</taxon>
        <taxon>Okeania</taxon>
    </lineage>
</organism>
<feature type="transmembrane region" description="Helical" evidence="5">
    <location>
        <begin position="433"/>
        <end position="450"/>
    </location>
</feature>
<dbReference type="SMART" id="SM00752">
    <property type="entry name" value="HTTM"/>
    <property type="match status" value="1"/>
</dbReference>
<dbReference type="RefSeq" id="WP_124155556.1">
    <property type="nucleotide sequence ID" value="NZ_CAWOLW010000219.1"/>
</dbReference>
<accession>A0A3N6PHP8</accession>
<dbReference type="InterPro" id="IPR052964">
    <property type="entry name" value="Sporulation_signal_mat"/>
</dbReference>
<feature type="transmembrane region" description="Helical" evidence="5">
    <location>
        <begin position="168"/>
        <end position="190"/>
    </location>
</feature>
<keyword evidence="2 5" id="KW-0812">Transmembrane</keyword>
<feature type="transmembrane region" description="Helical" evidence="5">
    <location>
        <begin position="135"/>
        <end position="153"/>
    </location>
</feature>
<dbReference type="OrthoDB" id="128729at2"/>
<dbReference type="EMBL" id="RCBY01000296">
    <property type="protein sequence ID" value="RQH25828.1"/>
    <property type="molecule type" value="Genomic_DNA"/>
</dbReference>
<reference evidence="7 8" key="1">
    <citation type="journal article" date="2018" name="ACS Chem. Biol.">
        <title>Ketoreductase domain dysfunction expands chemodiversity: malyngamide biosynthesis in the cyanobacterium Okeania hirsuta.</title>
        <authorList>
            <person name="Moss N.A."/>
            <person name="Leao T."/>
            <person name="Rankin M."/>
            <person name="McCullough T.M."/>
            <person name="Qu P."/>
            <person name="Korobeynikov A."/>
            <person name="Smith J.L."/>
            <person name="Gerwick L."/>
            <person name="Gerwick W.H."/>
        </authorList>
    </citation>
    <scope>NUCLEOTIDE SEQUENCE [LARGE SCALE GENOMIC DNA]</scope>
    <source>
        <strain evidence="7 8">PAB10Feb10-1</strain>
    </source>
</reference>
<evidence type="ECO:0000313" key="7">
    <source>
        <dbReference type="EMBL" id="RQH25828.1"/>
    </source>
</evidence>
<evidence type="ECO:0000256" key="4">
    <source>
        <dbReference type="ARBA" id="ARBA00023136"/>
    </source>
</evidence>
<dbReference type="Proteomes" id="UP000269154">
    <property type="component" value="Unassembled WGS sequence"/>
</dbReference>
<keyword evidence="4 5" id="KW-0472">Membrane</keyword>
<evidence type="ECO:0000313" key="8">
    <source>
        <dbReference type="Proteomes" id="UP000269154"/>
    </source>
</evidence>
<feature type="transmembrane region" description="Helical" evidence="5">
    <location>
        <begin position="83"/>
        <end position="102"/>
    </location>
</feature>
<evidence type="ECO:0000256" key="5">
    <source>
        <dbReference type="SAM" id="Phobius"/>
    </source>
</evidence>
<sequence length="603" mass="70086">MSSREYPLPTYTLATREDLLGLDLRSLALFRVGLALIIIVDLIERFGDLKAHYTDFGVLPRAVLIEKFLNSSVWSLHLFSGNILFQGILFVVAFICALALLVGYRTRLFTILSWVLLASLHSRNNMILNAGDSELRLLLFWGIFLPLGAYYSVDSALNSESKPFPKSIISGGTIALTLQICFVYWFTAMLKSHPIWWEEGTAVYYALNIDQLATPFSSFMLKFPQLLVFANFATLWIELLAPFLLFVPIKNSFFRCLTVFIFIGLHIGFRLGLVLGLFPYVCIISWLVLLPSDFWDWLSYKLQFKQIKNIKIYYNPDSSTYQKILNLLCCFLFLPKELVFSAQTQPEIYTAIKNSNSWLLVEHQDNQYIQFQALIYLCNISPVFRPLTLVLSLPIITTIGKKICAELNNINSNFHQLISQLQYRKNSVYPANYQNLIALLLLGFVLLWNLNSISPKIFPIPKIVRTTNLILRLDQRWGMFAPYPSREDGWYVIPGKLKNGKKIDLFKNGQPVIWDKPLLVSSTYPNVRWRKYMMKIWLKRHAAHRLYYGKYLCRDWNSKYKGEEQLDNFEIFFMSEKTLPNYQTPELKKVSIHKHYCFKKPDQ</sequence>
<comment type="caution">
    <text evidence="7">The sequence shown here is derived from an EMBL/GenBank/DDBJ whole genome shotgun (WGS) entry which is preliminary data.</text>
</comment>
<proteinExistence type="predicted"/>
<comment type="subcellular location">
    <subcellularLocation>
        <location evidence="1">Endomembrane system</location>
        <topology evidence="1">Multi-pass membrane protein</topology>
    </subcellularLocation>
</comment>
<dbReference type="AlphaFoldDB" id="A0A3N6PHP8"/>
<protein>
    <submittedName>
        <fullName evidence="7">HTTM domain-containing protein</fullName>
    </submittedName>
</protein>
<dbReference type="InterPro" id="IPR011020">
    <property type="entry name" value="HTTM-like"/>
</dbReference>
<feature type="transmembrane region" description="Helical" evidence="5">
    <location>
        <begin position="227"/>
        <end position="246"/>
    </location>
</feature>